<evidence type="ECO:0000256" key="1">
    <source>
        <dbReference type="SAM" id="MobiDB-lite"/>
    </source>
</evidence>
<evidence type="ECO:0000313" key="2">
    <source>
        <dbReference type="EMBL" id="KDQ21414.1"/>
    </source>
</evidence>
<evidence type="ECO:0000313" key="3">
    <source>
        <dbReference type="Proteomes" id="UP000027195"/>
    </source>
</evidence>
<gene>
    <name evidence="2" type="ORF">BOTBODRAFT_202163</name>
</gene>
<sequence>MSAESAGPGALNTQPPCGSSRFRARPKERTREHSNGFLPGKAKGAQNLIHARMVPHPHMRHGLTGRHRHLPALPAGCSVGPLLRQPRAACDFRPYLWPRTHEQFVLGSLYQFQRILTSARAACAFAIALGGYWRGEASPGPLRCTSSPQSVVSNISAVLLD</sequence>
<feature type="region of interest" description="Disordered" evidence="1">
    <location>
        <begin position="1"/>
        <end position="41"/>
    </location>
</feature>
<dbReference type="EMBL" id="KL198016">
    <property type="protein sequence ID" value="KDQ21414.1"/>
    <property type="molecule type" value="Genomic_DNA"/>
</dbReference>
<keyword evidence="3" id="KW-1185">Reference proteome</keyword>
<protein>
    <submittedName>
        <fullName evidence="2">Uncharacterized protein</fullName>
    </submittedName>
</protein>
<feature type="compositionally biased region" description="Basic and acidic residues" evidence="1">
    <location>
        <begin position="25"/>
        <end position="34"/>
    </location>
</feature>
<dbReference type="HOGENOM" id="CLU_1643417_0_0_1"/>
<dbReference type="Proteomes" id="UP000027195">
    <property type="component" value="Unassembled WGS sequence"/>
</dbReference>
<dbReference type="InParanoid" id="A0A067N0P2"/>
<proteinExistence type="predicted"/>
<reference evidence="3" key="1">
    <citation type="journal article" date="2014" name="Proc. Natl. Acad. Sci. U.S.A.">
        <title>Extensive sampling of basidiomycete genomes demonstrates inadequacy of the white-rot/brown-rot paradigm for wood decay fungi.</title>
        <authorList>
            <person name="Riley R."/>
            <person name="Salamov A.A."/>
            <person name="Brown D.W."/>
            <person name="Nagy L.G."/>
            <person name="Floudas D."/>
            <person name="Held B.W."/>
            <person name="Levasseur A."/>
            <person name="Lombard V."/>
            <person name="Morin E."/>
            <person name="Otillar R."/>
            <person name="Lindquist E.A."/>
            <person name="Sun H."/>
            <person name="LaButti K.M."/>
            <person name="Schmutz J."/>
            <person name="Jabbour D."/>
            <person name="Luo H."/>
            <person name="Baker S.E."/>
            <person name="Pisabarro A.G."/>
            <person name="Walton J.D."/>
            <person name="Blanchette R.A."/>
            <person name="Henrissat B."/>
            <person name="Martin F."/>
            <person name="Cullen D."/>
            <person name="Hibbett D.S."/>
            <person name="Grigoriev I.V."/>
        </authorList>
    </citation>
    <scope>NUCLEOTIDE SEQUENCE [LARGE SCALE GENOMIC DNA]</scope>
    <source>
        <strain evidence="3">FD-172 SS1</strain>
    </source>
</reference>
<name>A0A067N0P2_BOTB1</name>
<organism evidence="2 3">
    <name type="scientific">Botryobasidium botryosum (strain FD-172 SS1)</name>
    <dbReference type="NCBI Taxonomy" id="930990"/>
    <lineage>
        <taxon>Eukaryota</taxon>
        <taxon>Fungi</taxon>
        <taxon>Dikarya</taxon>
        <taxon>Basidiomycota</taxon>
        <taxon>Agaricomycotina</taxon>
        <taxon>Agaricomycetes</taxon>
        <taxon>Cantharellales</taxon>
        <taxon>Botryobasidiaceae</taxon>
        <taxon>Botryobasidium</taxon>
    </lineage>
</organism>
<dbReference type="AlphaFoldDB" id="A0A067N0P2"/>
<accession>A0A067N0P2</accession>